<gene>
    <name evidence="2" type="ORF">Q8F55_003421</name>
</gene>
<dbReference type="Proteomes" id="UP001565368">
    <property type="component" value="Unassembled WGS sequence"/>
</dbReference>
<comment type="caution">
    <text evidence="2">The sequence shown here is derived from an EMBL/GenBank/DDBJ whole genome shotgun (WGS) entry which is preliminary data.</text>
</comment>
<evidence type="ECO:0000313" key="3">
    <source>
        <dbReference type="Proteomes" id="UP001565368"/>
    </source>
</evidence>
<reference evidence="2 3" key="1">
    <citation type="submission" date="2023-08" db="EMBL/GenBank/DDBJ databases">
        <title>Annotated Genome Sequence of Vanrija albida AlHP1.</title>
        <authorList>
            <person name="Herzog R."/>
        </authorList>
    </citation>
    <scope>NUCLEOTIDE SEQUENCE [LARGE SCALE GENOMIC DNA]</scope>
    <source>
        <strain evidence="2 3">AlHP1</strain>
    </source>
</reference>
<accession>A0ABR3Q448</accession>
<keyword evidence="1" id="KW-0732">Signal</keyword>
<sequence length="114" mass="12487">MKFTVLTTALVAATMVAAAPNRMDDGMVLARDASPVPPHMEFDMVAREAAPAPAPATIDADMAAVARDVEEREAQPEKRTWWWWKHKHHHNYHRPGGVVVVGGGGGWGSCWGWC</sequence>
<evidence type="ECO:0000313" key="2">
    <source>
        <dbReference type="EMBL" id="KAL1409438.1"/>
    </source>
</evidence>
<feature type="signal peptide" evidence="1">
    <location>
        <begin position="1"/>
        <end position="18"/>
    </location>
</feature>
<name>A0ABR3Q448_9TREE</name>
<keyword evidence="3" id="KW-1185">Reference proteome</keyword>
<feature type="chain" id="PRO_5047522664" evidence="1">
    <location>
        <begin position="19"/>
        <end position="114"/>
    </location>
</feature>
<proteinExistence type="predicted"/>
<evidence type="ECO:0000256" key="1">
    <source>
        <dbReference type="SAM" id="SignalP"/>
    </source>
</evidence>
<dbReference type="RefSeq" id="XP_069209382.1">
    <property type="nucleotide sequence ID" value="XM_069351964.1"/>
</dbReference>
<dbReference type="GeneID" id="95984464"/>
<organism evidence="2 3">
    <name type="scientific">Vanrija albida</name>
    <dbReference type="NCBI Taxonomy" id="181172"/>
    <lineage>
        <taxon>Eukaryota</taxon>
        <taxon>Fungi</taxon>
        <taxon>Dikarya</taxon>
        <taxon>Basidiomycota</taxon>
        <taxon>Agaricomycotina</taxon>
        <taxon>Tremellomycetes</taxon>
        <taxon>Trichosporonales</taxon>
        <taxon>Trichosporonaceae</taxon>
        <taxon>Vanrija</taxon>
    </lineage>
</organism>
<protein>
    <submittedName>
        <fullName evidence="2">Uncharacterized protein</fullName>
    </submittedName>
</protein>
<dbReference type="EMBL" id="JBBXJM010000003">
    <property type="protein sequence ID" value="KAL1409438.1"/>
    <property type="molecule type" value="Genomic_DNA"/>
</dbReference>